<dbReference type="RefSeq" id="XP_070446345.1">
    <property type="nucleotide sequence ID" value="XM_070590244.1"/>
</dbReference>
<evidence type="ECO:0000313" key="4">
    <source>
        <dbReference type="RefSeq" id="XP_070446345.1"/>
    </source>
</evidence>
<sequence length="106" mass="11558">MGGEEVVAKAVQTMERGKVASKSFLTSLKKKKRKVDNCDTEEAEKAAAAPGGKKQPQTQGSVYCNYFALVPPSYIRCIGEEEITDSGEGWLPHCEQPKGEAHVMQN</sequence>
<dbReference type="GeneID" id="139078620"/>
<accession>A0ABM4M0X4</accession>
<gene>
    <name evidence="3 4" type="primary">LOC139078620</name>
</gene>
<evidence type="ECO:0000256" key="1">
    <source>
        <dbReference type="SAM" id="MobiDB-lite"/>
    </source>
</evidence>
<dbReference type="Proteomes" id="UP001652662">
    <property type="component" value="Chromosome 22"/>
</dbReference>
<evidence type="ECO:0000313" key="2">
    <source>
        <dbReference type="Proteomes" id="UP001652662"/>
    </source>
</evidence>
<evidence type="ECO:0000313" key="3">
    <source>
        <dbReference type="RefSeq" id="XP_070446344.1"/>
    </source>
</evidence>
<organism evidence="2 4">
    <name type="scientific">Equus przewalskii</name>
    <name type="common">Przewalski's horse</name>
    <name type="synonym">Equus caballus przewalskii</name>
    <dbReference type="NCBI Taxonomy" id="9798"/>
    <lineage>
        <taxon>Eukaryota</taxon>
        <taxon>Metazoa</taxon>
        <taxon>Chordata</taxon>
        <taxon>Craniata</taxon>
        <taxon>Vertebrata</taxon>
        <taxon>Euteleostomi</taxon>
        <taxon>Mammalia</taxon>
        <taxon>Eutheria</taxon>
        <taxon>Laurasiatheria</taxon>
        <taxon>Perissodactyla</taxon>
        <taxon>Equidae</taxon>
        <taxon>Equus</taxon>
    </lineage>
</organism>
<feature type="region of interest" description="Disordered" evidence="1">
    <location>
        <begin position="35"/>
        <end position="58"/>
    </location>
</feature>
<keyword evidence="2" id="KW-1185">Reference proteome</keyword>
<protein>
    <submittedName>
        <fullName evidence="3 4">Uncharacterized protein isoform X2</fullName>
    </submittedName>
</protein>
<feature type="compositionally biased region" description="Low complexity" evidence="1">
    <location>
        <begin position="46"/>
        <end position="57"/>
    </location>
</feature>
<name>A0ABM4M0X4_EQUPR</name>
<dbReference type="RefSeq" id="XP_070446344.1">
    <property type="nucleotide sequence ID" value="XM_070590243.1"/>
</dbReference>
<reference evidence="3 4" key="1">
    <citation type="submission" date="2025-05" db="UniProtKB">
        <authorList>
            <consortium name="RefSeq"/>
        </authorList>
    </citation>
    <scope>IDENTIFICATION</scope>
    <source>
        <tissue evidence="3 4">Blood</tissue>
    </source>
</reference>
<proteinExistence type="predicted"/>